<dbReference type="GO" id="GO:0016787">
    <property type="term" value="F:hydrolase activity"/>
    <property type="evidence" value="ECO:0007669"/>
    <property type="project" value="UniProtKB-KW"/>
</dbReference>
<dbReference type="RefSeq" id="WP_184879794.1">
    <property type="nucleotide sequence ID" value="NZ_BAAAHD010000002.1"/>
</dbReference>
<evidence type="ECO:0000313" key="3">
    <source>
        <dbReference type="EMBL" id="MBB4772389.1"/>
    </source>
</evidence>
<dbReference type="InterPro" id="IPR000073">
    <property type="entry name" value="AB_hydrolase_1"/>
</dbReference>
<name>A0A7W7I8D8_9ACTN</name>
<comment type="caution">
    <text evidence="3">The sequence shown here is derived from an EMBL/GenBank/DDBJ whole genome shotgun (WGS) entry which is preliminary data.</text>
</comment>
<reference evidence="3 4" key="3">
    <citation type="submission" date="2020-08" db="EMBL/GenBank/DDBJ databases">
        <title>Sequencing the genomes of 1000 actinobacteria strains.</title>
        <authorList>
            <person name="Klenk H.-P."/>
        </authorList>
    </citation>
    <scope>NUCLEOTIDE SEQUENCE [LARGE SCALE GENOMIC DNA]</scope>
    <source>
        <strain evidence="3 4">DSM 44772</strain>
    </source>
</reference>
<reference evidence="2" key="4">
    <citation type="submission" date="2023-12" db="EMBL/GenBank/DDBJ databases">
        <authorList>
            <person name="Sun Q."/>
            <person name="Inoue M."/>
        </authorList>
    </citation>
    <scope>NUCLEOTIDE SEQUENCE</scope>
    <source>
        <strain evidence="2">JCM 10667</strain>
    </source>
</reference>
<feature type="domain" description="AB hydrolase-1" evidence="1">
    <location>
        <begin position="23"/>
        <end position="257"/>
    </location>
</feature>
<evidence type="ECO:0000313" key="4">
    <source>
        <dbReference type="Proteomes" id="UP000549343"/>
    </source>
</evidence>
<proteinExistence type="predicted"/>
<dbReference type="PANTHER" id="PTHR43194">
    <property type="entry name" value="HYDROLASE ALPHA/BETA FOLD FAMILY"/>
    <property type="match status" value="1"/>
</dbReference>
<dbReference type="InterPro" id="IPR029058">
    <property type="entry name" value="AB_hydrolase_fold"/>
</dbReference>
<accession>A0A7W7I8D8</accession>
<evidence type="ECO:0000313" key="2">
    <source>
        <dbReference type="EMBL" id="GAA0547231.1"/>
    </source>
</evidence>
<dbReference type="AlphaFoldDB" id="A0A7W7I8D8"/>
<evidence type="ECO:0000313" key="5">
    <source>
        <dbReference type="Proteomes" id="UP001501427"/>
    </source>
</evidence>
<dbReference type="Proteomes" id="UP001501427">
    <property type="component" value="Unassembled WGS sequence"/>
</dbReference>
<dbReference type="Gene3D" id="3.40.50.1820">
    <property type="entry name" value="alpha/beta hydrolase"/>
    <property type="match status" value="1"/>
</dbReference>
<dbReference type="PANTHER" id="PTHR43194:SF2">
    <property type="entry name" value="PEROXISOMAL MEMBRANE PROTEIN LPX1"/>
    <property type="match status" value="1"/>
</dbReference>
<dbReference type="Proteomes" id="UP000549343">
    <property type="component" value="Unassembled WGS sequence"/>
</dbReference>
<reference evidence="5" key="2">
    <citation type="journal article" date="2019" name="Int. J. Syst. Evol. Microbiol.">
        <title>The Global Catalogue of Microorganisms (GCM) 10K type strain sequencing project: providing services to taxonomists for standard genome sequencing and annotation.</title>
        <authorList>
            <consortium name="The Broad Institute Genomics Platform"/>
            <consortium name="The Broad Institute Genome Sequencing Center for Infectious Disease"/>
            <person name="Wu L."/>
            <person name="Ma J."/>
        </authorList>
    </citation>
    <scope>NUCLEOTIDE SEQUENCE [LARGE SCALE GENOMIC DNA]</scope>
    <source>
        <strain evidence="5">JCM 10667</strain>
    </source>
</reference>
<organism evidence="3 4">
    <name type="scientific">Actinomadura livida</name>
    <dbReference type="NCBI Taxonomy" id="79909"/>
    <lineage>
        <taxon>Bacteria</taxon>
        <taxon>Bacillati</taxon>
        <taxon>Actinomycetota</taxon>
        <taxon>Actinomycetes</taxon>
        <taxon>Streptosporangiales</taxon>
        <taxon>Thermomonosporaceae</taxon>
        <taxon>Actinomadura</taxon>
    </lineage>
</organism>
<keyword evidence="5" id="KW-1185">Reference proteome</keyword>
<reference evidence="2" key="1">
    <citation type="journal article" date="2014" name="Int. J. Syst. Evol. Microbiol.">
        <title>Complete genome of a new Firmicutes species belonging to the dominant human colonic microbiota ('Ruminococcus bicirculans') reveals two chromosomes and a selective capacity to utilize plant glucans.</title>
        <authorList>
            <consortium name="NISC Comparative Sequencing Program"/>
            <person name="Wegmann U."/>
            <person name="Louis P."/>
            <person name="Goesmann A."/>
            <person name="Henrissat B."/>
            <person name="Duncan S.H."/>
            <person name="Flint H.J."/>
        </authorList>
    </citation>
    <scope>NUCLEOTIDE SEQUENCE</scope>
    <source>
        <strain evidence="2">JCM 10667</strain>
    </source>
</reference>
<dbReference type="InterPro" id="IPR050228">
    <property type="entry name" value="Carboxylesterase_BioH"/>
</dbReference>
<dbReference type="EMBL" id="BAAAHD010000002">
    <property type="protein sequence ID" value="GAA0547231.1"/>
    <property type="molecule type" value="Genomic_DNA"/>
</dbReference>
<sequence length="267" mass="28045">MGSVKSKDGTLIAYERLGSGPPVILVGGGGGVDRSENAPLARELAKSLTVFNYDRRGRGESGDTLPYALEREFDDLAALIEEAGGSAHLYGVSSGGALALEAVLAGLPVDRVGVYEVPYDVHEGAPDRHRQYTEELHRLLGEDRRGDAFELFMRLAGSSDDDVAAARGSEFWPQCEAVAHTLAYDNAAMGDGALPAERLAAIRQPVLVATGGSLDPHMAALGSFFDDAADALAEAIPDTERVVIPHQGHVADAEAVAPVLVPFLTAS</sequence>
<keyword evidence="2" id="KW-0378">Hydrolase</keyword>
<gene>
    <name evidence="3" type="ORF">F4557_000807</name>
    <name evidence="2" type="ORF">GCM10009546_06610</name>
</gene>
<protein>
    <submittedName>
        <fullName evidence="2">Alpha/beta hydrolase</fullName>
    </submittedName>
    <submittedName>
        <fullName evidence="3">Pimeloyl-ACP methyl ester carboxylesterase</fullName>
    </submittedName>
</protein>
<evidence type="ECO:0000259" key="1">
    <source>
        <dbReference type="Pfam" id="PF12697"/>
    </source>
</evidence>
<dbReference type="SUPFAM" id="SSF53474">
    <property type="entry name" value="alpha/beta-Hydrolases"/>
    <property type="match status" value="1"/>
</dbReference>
<dbReference type="Pfam" id="PF12697">
    <property type="entry name" value="Abhydrolase_6"/>
    <property type="match status" value="1"/>
</dbReference>
<dbReference type="EMBL" id="JACHMV010000001">
    <property type="protein sequence ID" value="MBB4772389.1"/>
    <property type="molecule type" value="Genomic_DNA"/>
</dbReference>